<keyword evidence="3" id="KW-1185">Reference proteome</keyword>
<feature type="signal peptide" evidence="1">
    <location>
        <begin position="1"/>
        <end position="22"/>
    </location>
</feature>
<name>A0A1L9RFH8_ASPWE</name>
<evidence type="ECO:0000313" key="2">
    <source>
        <dbReference type="EMBL" id="OJJ33627.1"/>
    </source>
</evidence>
<keyword evidence="1" id="KW-0732">Signal</keyword>
<dbReference type="EMBL" id="KV878213">
    <property type="protein sequence ID" value="OJJ33627.1"/>
    <property type="molecule type" value="Genomic_DNA"/>
</dbReference>
<dbReference type="AlphaFoldDB" id="A0A1L9RFH8"/>
<dbReference type="VEuPathDB" id="FungiDB:ASPWEDRAFT_41484"/>
<evidence type="ECO:0000313" key="3">
    <source>
        <dbReference type="Proteomes" id="UP000184383"/>
    </source>
</evidence>
<dbReference type="RefSeq" id="XP_040687303.1">
    <property type="nucleotide sequence ID" value="XM_040835571.1"/>
</dbReference>
<proteinExistence type="predicted"/>
<accession>A0A1L9RFH8</accession>
<gene>
    <name evidence="2" type="ORF">ASPWEDRAFT_41484</name>
</gene>
<sequence>MVRFLRGALSLLFLLSIGLAVATPVSGESDALVPFPVDTSLVPINGLERRDTCSTVNAVVDKIGTSTEIIAYFSTGYFSTLWVCTRNNAHDCNTMATAVGSSFVSISYIAGRVWGGKSVTKRDSNDTLAGYLETAFRSGGEVFEAIQDTTHTLQARSDSGYGELPVEMASIRNWAYNGTLVNFDIHDFGNGNGHILLPLDGIGAHSLNGTTLNRRAVGKAPGFKISYTTRMESKLTNGHRVDMANAMASDWASRANSNNKMSSYIGLWKTGHSANFYFRVIPESQDFGTNYEPVNVCGQMAQFL</sequence>
<organism evidence="2 3">
    <name type="scientific">Aspergillus wentii DTO 134E9</name>
    <dbReference type="NCBI Taxonomy" id="1073089"/>
    <lineage>
        <taxon>Eukaryota</taxon>
        <taxon>Fungi</taxon>
        <taxon>Dikarya</taxon>
        <taxon>Ascomycota</taxon>
        <taxon>Pezizomycotina</taxon>
        <taxon>Eurotiomycetes</taxon>
        <taxon>Eurotiomycetidae</taxon>
        <taxon>Eurotiales</taxon>
        <taxon>Aspergillaceae</taxon>
        <taxon>Aspergillus</taxon>
        <taxon>Aspergillus subgen. Cremei</taxon>
    </lineage>
</organism>
<protein>
    <submittedName>
        <fullName evidence="2">Uncharacterized protein</fullName>
    </submittedName>
</protein>
<dbReference type="Proteomes" id="UP000184383">
    <property type="component" value="Unassembled WGS sequence"/>
</dbReference>
<evidence type="ECO:0000256" key="1">
    <source>
        <dbReference type="SAM" id="SignalP"/>
    </source>
</evidence>
<dbReference type="GeneID" id="63751419"/>
<dbReference type="OrthoDB" id="4501789at2759"/>
<feature type="chain" id="PRO_5013267876" evidence="1">
    <location>
        <begin position="23"/>
        <end position="304"/>
    </location>
</feature>
<reference evidence="3" key="1">
    <citation type="journal article" date="2017" name="Genome Biol.">
        <title>Comparative genomics reveals high biological diversity and specific adaptations in the industrially and medically important fungal genus Aspergillus.</title>
        <authorList>
            <person name="de Vries R.P."/>
            <person name="Riley R."/>
            <person name="Wiebenga A."/>
            <person name="Aguilar-Osorio G."/>
            <person name="Amillis S."/>
            <person name="Uchima C.A."/>
            <person name="Anderluh G."/>
            <person name="Asadollahi M."/>
            <person name="Askin M."/>
            <person name="Barry K."/>
            <person name="Battaglia E."/>
            <person name="Bayram O."/>
            <person name="Benocci T."/>
            <person name="Braus-Stromeyer S.A."/>
            <person name="Caldana C."/>
            <person name="Canovas D."/>
            <person name="Cerqueira G.C."/>
            <person name="Chen F."/>
            <person name="Chen W."/>
            <person name="Choi C."/>
            <person name="Clum A."/>
            <person name="Dos Santos R.A."/>
            <person name="Damasio A.R."/>
            <person name="Diallinas G."/>
            <person name="Emri T."/>
            <person name="Fekete E."/>
            <person name="Flipphi M."/>
            <person name="Freyberg S."/>
            <person name="Gallo A."/>
            <person name="Gournas C."/>
            <person name="Habgood R."/>
            <person name="Hainaut M."/>
            <person name="Harispe M.L."/>
            <person name="Henrissat B."/>
            <person name="Hilden K.S."/>
            <person name="Hope R."/>
            <person name="Hossain A."/>
            <person name="Karabika E."/>
            <person name="Karaffa L."/>
            <person name="Karanyi Z."/>
            <person name="Krasevec N."/>
            <person name="Kuo A."/>
            <person name="Kusch H."/>
            <person name="LaButti K."/>
            <person name="Lagendijk E.L."/>
            <person name="Lapidus A."/>
            <person name="Levasseur A."/>
            <person name="Lindquist E."/>
            <person name="Lipzen A."/>
            <person name="Logrieco A.F."/>
            <person name="MacCabe A."/>
            <person name="Maekelae M.R."/>
            <person name="Malavazi I."/>
            <person name="Melin P."/>
            <person name="Meyer V."/>
            <person name="Mielnichuk N."/>
            <person name="Miskei M."/>
            <person name="Molnar A.P."/>
            <person name="Mule G."/>
            <person name="Ngan C.Y."/>
            <person name="Orejas M."/>
            <person name="Orosz E."/>
            <person name="Ouedraogo J.P."/>
            <person name="Overkamp K.M."/>
            <person name="Park H.-S."/>
            <person name="Perrone G."/>
            <person name="Piumi F."/>
            <person name="Punt P.J."/>
            <person name="Ram A.F."/>
            <person name="Ramon A."/>
            <person name="Rauscher S."/>
            <person name="Record E."/>
            <person name="Riano-Pachon D.M."/>
            <person name="Robert V."/>
            <person name="Roehrig J."/>
            <person name="Ruller R."/>
            <person name="Salamov A."/>
            <person name="Salih N.S."/>
            <person name="Samson R.A."/>
            <person name="Sandor E."/>
            <person name="Sanguinetti M."/>
            <person name="Schuetze T."/>
            <person name="Sepcic K."/>
            <person name="Shelest E."/>
            <person name="Sherlock G."/>
            <person name="Sophianopoulou V."/>
            <person name="Squina F.M."/>
            <person name="Sun H."/>
            <person name="Susca A."/>
            <person name="Todd R.B."/>
            <person name="Tsang A."/>
            <person name="Unkles S.E."/>
            <person name="van de Wiele N."/>
            <person name="van Rossen-Uffink D."/>
            <person name="Oliveira J.V."/>
            <person name="Vesth T.C."/>
            <person name="Visser J."/>
            <person name="Yu J.-H."/>
            <person name="Zhou M."/>
            <person name="Andersen M.R."/>
            <person name="Archer D.B."/>
            <person name="Baker S.E."/>
            <person name="Benoit I."/>
            <person name="Brakhage A.A."/>
            <person name="Braus G.H."/>
            <person name="Fischer R."/>
            <person name="Frisvad J.C."/>
            <person name="Goldman G.H."/>
            <person name="Houbraken J."/>
            <person name="Oakley B."/>
            <person name="Pocsi I."/>
            <person name="Scazzocchio C."/>
            <person name="Seiboth B."/>
            <person name="vanKuyk P.A."/>
            <person name="Wortman J."/>
            <person name="Dyer P.S."/>
            <person name="Grigoriev I.V."/>
        </authorList>
    </citation>
    <scope>NUCLEOTIDE SEQUENCE [LARGE SCALE GENOMIC DNA]</scope>
    <source>
        <strain evidence="3">DTO 134E9</strain>
    </source>
</reference>